<accession>A0ABM7PND2</accession>
<feature type="compositionally biased region" description="Polar residues" evidence="1">
    <location>
        <begin position="39"/>
        <end position="53"/>
    </location>
</feature>
<feature type="region of interest" description="Disordered" evidence="1">
    <location>
        <begin position="39"/>
        <end position="78"/>
    </location>
</feature>
<proteinExistence type="predicted"/>
<dbReference type="RefSeq" id="WP_236889969.1">
    <property type="nucleotide sequence ID" value="NZ_AP024488.1"/>
</dbReference>
<evidence type="ECO:0000259" key="3">
    <source>
        <dbReference type="Pfam" id="PF11141"/>
    </source>
</evidence>
<dbReference type="EMBL" id="AP024488">
    <property type="protein sequence ID" value="BCS98578.1"/>
    <property type="molecule type" value="Genomic_DNA"/>
</dbReference>
<feature type="chain" id="PRO_5046412158" description="DUF2914 domain-containing protein" evidence="2">
    <location>
        <begin position="24"/>
        <end position="198"/>
    </location>
</feature>
<keyword evidence="2" id="KW-0732">Signal</keyword>
<evidence type="ECO:0000313" key="4">
    <source>
        <dbReference type="EMBL" id="BCS98578.1"/>
    </source>
</evidence>
<dbReference type="InterPro" id="IPR022606">
    <property type="entry name" value="DUF2914"/>
</dbReference>
<dbReference type="Proteomes" id="UP001320148">
    <property type="component" value="Chromosome"/>
</dbReference>
<keyword evidence="5" id="KW-1185">Reference proteome</keyword>
<protein>
    <recommendedName>
        <fullName evidence="3">DUF2914 domain-containing protein</fullName>
    </recommendedName>
</protein>
<feature type="domain" description="DUF2914" evidence="3">
    <location>
        <begin position="136"/>
        <end position="197"/>
    </location>
</feature>
<feature type="compositionally biased region" description="Low complexity" evidence="1">
    <location>
        <begin position="54"/>
        <end position="70"/>
    </location>
</feature>
<evidence type="ECO:0000256" key="2">
    <source>
        <dbReference type="SAM" id="SignalP"/>
    </source>
</evidence>
<sequence length="198" mass="21019">MKSISSLLIVLFSLVVLSTPSFASDVPTLDDTMAGELTTTTQAEAPPTVVTTQAEPPADVAPAAEATAPEVRPGESAMDIPDEMPLAEVSPLLVSVSEIIIAKGIADREPVEAGTVFSTDIERLYCHSRTGSIAPATITHVWYRDGERVAEIPLQIGAASSWRTWSSKAIFPAVPASWRVEIVAEDGTLLAQTDFTVE</sequence>
<reference evidence="4 5" key="1">
    <citation type="submission" date="2021-02" db="EMBL/GenBank/DDBJ databases">
        <title>Complete genome of Desulfoluna sp. strain ASN36.</title>
        <authorList>
            <person name="Takahashi A."/>
            <person name="Kojima H."/>
            <person name="Fukui M."/>
        </authorList>
    </citation>
    <scope>NUCLEOTIDE SEQUENCE [LARGE SCALE GENOMIC DNA]</scope>
    <source>
        <strain evidence="4 5">ASN36</strain>
    </source>
</reference>
<name>A0ABM7PND2_9BACT</name>
<evidence type="ECO:0000256" key="1">
    <source>
        <dbReference type="SAM" id="MobiDB-lite"/>
    </source>
</evidence>
<feature type="signal peptide" evidence="2">
    <location>
        <begin position="1"/>
        <end position="23"/>
    </location>
</feature>
<dbReference type="Pfam" id="PF11141">
    <property type="entry name" value="DUF2914"/>
    <property type="match status" value="1"/>
</dbReference>
<gene>
    <name evidence="4" type="ORF">DSLASN_42100</name>
</gene>
<organism evidence="4 5">
    <name type="scientific">Desulfoluna limicola</name>
    <dbReference type="NCBI Taxonomy" id="2810562"/>
    <lineage>
        <taxon>Bacteria</taxon>
        <taxon>Pseudomonadati</taxon>
        <taxon>Thermodesulfobacteriota</taxon>
        <taxon>Desulfobacteria</taxon>
        <taxon>Desulfobacterales</taxon>
        <taxon>Desulfolunaceae</taxon>
        <taxon>Desulfoluna</taxon>
    </lineage>
</organism>
<evidence type="ECO:0000313" key="5">
    <source>
        <dbReference type="Proteomes" id="UP001320148"/>
    </source>
</evidence>